<dbReference type="EMBL" id="GG663735">
    <property type="protein sequence ID" value="EEH60626.1"/>
    <property type="molecule type" value="Genomic_DNA"/>
</dbReference>
<name>C1MGT0_MICPC</name>
<dbReference type="Proteomes" id="UP000001876">
    <property type="component" value="Unassembled WGS sequence"/>
</dbReference>
<evidence type="ECO:0000313" key="3">
    <source>
        <dbReference type="Proteomes" id="UP000001876"/>
    </source>
</evidence>
<dbReference type="OMA" id="PLECERS"/>
<proteinExistence type="predicted"/>
<protein>
    <submittedName>
        <fullName evidence="2">Spindle assembly associated Sfi1</fullName>
    </submittedName>
</protein>
<dbReference type="eggNOG" id="ENOG502SCUZ">
    <property type="taxonomic scope" value="Eukaryota"/>
</dbReference>
<dbReference type="GeneID" id="9680634"/>
<reference evidence="2 3" key="1">
    <citation type="journal article" date="2009" name="Science">
        <title>Green evolution and dynamic adaptations revealed by genomes of the marine picoeukaryotes Micromonas.</title>
        <authorList>
            <person name="Worden A.Z."/>
            <person name="Lee J.H."/>
            <person name="Mock T."/>
            <person name="Rouze P."/>
            <person name="Simmons M.P."/>
            <person name="Aerts A.L."/>
            <person name="Allen A.E."/>
            <person name="Cuvelier M.L."/>
            <person name="Derelle E."/>
            <person name="Everett M.V."/>
            <person name="Foulon E."/>
            <person name="Grimwood J."/>
            <person name="Gundlach H."/>
            <person name="Henrissat B."/>
            <person name="Napoli C."/>
            <person name="McDonald S.M."/>
            <person name="Parker M.S."/>
            <person name="Rombauts S."/>
            <person name="Salamov A."/>
            <person name="Von Dassow P."/>
            <person name="Badger J.H."/>
            <person name="Coutinho P.M."/>
            <person name="Demir E."/>
            <person name="Dubchak I."/>
            <person name="Gentemann C."/>
            <person name="Eikrem W."/>
            <person name="Gready J.E."/>
            <person name="John U."/>
            <person name="Lanier W."/>
            <person name="Lindquist E.A."/>
            <person name="Lucas S."/>
            <person name="Mayer K.F."/>
            <person name="Moreau H."/>
            <person name="Not F."/>
            <person name="Otillar R."/>
            <person name="Panaud O."/>
            <person name="Pangilinan J."/>
            <person name="Paulsen I."/>
            <person name="Piegu B."/>
            <person name="Poliakov A."/>
            <person name="Robbens S."/>
            <person name="Schmutz J."/>
            <person name="Toulza E."/>
            <person name="Wyss T."/>
            <person name="Zelensky A."/>
            <person name="Zhou K."/>
            <person name="Armbrust E.V."/>
            <person name="Bhattacharya D."/>
            <person name="Goodenough U.W."/>
            <person name="Van de Peer Y."/>
            <person name="Grigoriev I.V."/>
        </authorList>
    </citation>
    <scope>NUCLEOTIDE SEQUENCE [LARGE SCALE GENOMIC DNA]</scope>
    <source>
        <strain evidence="2 3">CCMP1545</strain>
    </source>
</reference>
<dbReference type="AlphaFoldDB" id="C1MGT0"/>
<feature type="region of interest" description="Disordered" evidence="1">
    <location>
        <begin position="212"/>
        <end position="241"/>
    </location>
</feature>
<gene>
    <name evidence="2" type="primary">SFI1</name>
    <name evidence="2" type="ORF">MICPUCDRAFT_70661</name>
</gene>
<feature type="region of interest" description="Disordered" evidence="1">
    <location>
        <begin position="98"/>
        <end position="119"/>
    </location>
</feature>
<keyword evidence="3" id="KW-1185">Reference proteome</keyword>
<feature type="region of interest" description="Disordered" evidence="1">
    <location>
        <begin position="1015"/>
        <end position="1073"/>
    </location>
</feature>
<feature type="region of interest" description="Disordered" evidence="1">
    <location>
        <begin position="774"/>
        <end position="795"/>
    </location>
</feature>
<dbReference type="RefSeq" id="XP_003055374.1">
    <property type="nucleotide sequence ID" value="XM_003055328.1"/>
</dbReference>
<sequence length="1073" mass="123229">MSSTRRPARAFDRGRAGSASVWHTPSNLSRYADRARVPIRECLADVLAENRSDLPDVDFDDYEAVYDALLQSEKIVRGRTSFAVEVDDATTLRYSTARPDAPEVASTSGGARGDRGKPFGNPLFRAEGDLFENVAPGGGGGGWPPRAVAVAARASPWSSSIEIGGASASRGGARTTLSRRSRPPPRDDAEEDLVRQMRAVLTEAKAALALERGGDRIGGGGAYPHSDDDDWSRGRPARLGPRFNAVSRDAKRKTKRREANGWKLARPAFVRWRELATSEHDAADAVAHARATTRRKVLEGWSGVAKAASMEMRKRALVVFTKTSMARAFRRWVERVDEVVEMRDVLERAVGWFTKRELTAAFNRWLEWREEIVEMREIADRAMKFLVHRAIVSAFNRWIEWHEETRELREIANRAMTFFVNRAVVAAFNAWADNARELRNARVAIKWWAERALVKSWLTWMDHHIEYTRAAYVLKARVWGEWCELADERRERLKIMRRVADRLNGGKIAAAFGTWRERVDDARAAKRALVQWQRSSMRAAFYRWKEDFMLEAIRRRGVLERAARNFMKAELAAAWRRWLEHVDERAAEKERQLALVSRVLARVRTGKMGAAFDTWQRYVLRVAAAERALTRWFERSARGALYTWRDHVAHRRAIARAIRHWREWTLATVYRAWLKFAIDAYAIRAENERVAAAAEEEAARVAEEAAAAELETRLERERLEREASREALLRRLEDEKIAAEYAREEARRAREEEIRKREDDARLRAIERAEAEARREEARKSREEARAADAAAKEKARLEREATRAAERAAREEAEDAARLARAREHRAWRRGVDACRAWRERAVFAARERVAVAAAASLDARRTRRKFIDAWLRVTLAAYVGREGVARRALERWRRSVDAILETTTLHAVAIKHHRRVALRERFDAWARAWTNAEIDRETCALAAAHLRERRLKRAFSSWTHRWARKVLQRAFIDHRYRKIAAKVWSSWQFIAIEAKVARVSELRAARAEAATAPRSVYDPSPRKKKKTLVGDGPFGYRSRKPLSDGGKPPVFPNINPVWKPPYVKKLPPNSP</sequence>
<feature type="compositionally biased region" description="Low complexity" evidence="1">
    <location>
        <begin position="161"/>
        <end position="176"/>
    </location>
</feature>
<evidence type="ECO:0000313" key="2">
    <source>
        <dbReference type="EMBL" id="EEH60626.1"/>
    </source>
</evidence>
<feature type="region of interest" description="Disordered" evidence="1">
    <location>
        <begin position="161"/>
        <end position="191"/>
    </location>
</feature>
<accession>C1MGT0</accession>
<dbReference type="KEGG" id="mpp:MICPUCDRAFT_70661"/>
<organism evidence="3">
    <name type="scientific">Micromonas pusilla (strain CCMP1545)</name>
    <name type="common">Picoplanktonic green alga</name>
    <dbReference type="NCBI Taxonomy" id="564608"/>
    <lineage>
        <taxon>Eukaryota</taxon>
        <taxon>Viridiplantae</taxon>
        <taxon>Chlorophyta</taxon>
        <taxon>Mamiellophyceae</taxon>
        <taxon>Mamiellales</taxon>
        <taxon>Mamiellaceae</taxon>
        <taxon>Micromonas</taxon>
    </lineage>
</organism>
<evidence type="ECO:0000256" key="1">
    <source>
        <dbReference type="SAM" id="MobiDB-lite"/>
    </source>
</evidence>